<dbReference type="GO" id="GO:0005634">
    <property type="term" value="C:nucleus"/>
    <property type="evidence" value="ECO:0007669"/>
    <property type="project" value="UniProtKB-SubCell"/>
</dbReference>
<evidence type="ECO:0000256" key="2">
    <source>
        <dbReference type="ARBA" id="ARBA00022741"/>
    </source>
</evidence>
<keyword evidence="2" id="KW-0547">Nucleotide-binding</keyword>
<keyword evidence="3" id="KW-0378">Hydrolase</keyword>
<dbReference type="PANTHER" id="PTHR45626">
    <property type="entry name" value="TRANSCRIPTION TERMINATION FACTOR 2-RELATED"/>
    <property type="match status" value="1"/>
</dbReference>
<dbReference type="EMBL" id="JAAGWQ010000099">
    <property type="protein sequence ID" value="KAF5667795.1"/>
    <property type="molecule type" value="Genomic_DNA"/>
</dbReference>
<dbReference type="InterPro" id="IPR001650">
    <property type="entry name" value="Helicase_C-like"/>
</dbReference>
<accession>A0A8H5T8V4</accession>
<evidence type="ECO:0000256" key="3">
    <source>
        <dbReference type="ARBA" id="ARBA00022801"/>
    </source>
</evidence>
<dbReference type="SUPFAM" id="SSF52540">
    <property type="entry name" value="P-loop containing nucleoside triphosphate hydrolases"/>
    <property type="match status" value="2"/>
</dbReference>
<dbReference type="PANTHER" id="PTHR45626:SF52">
    <property type="entry name" value="SINGLE-STRANDED DNA-DEPENDENT ATPASE (EUROFUNG)"/>
    <property type="match status" value="1"/>
</dbReference>
<dbReference type="GO" id="GO:0006281">
    <property type="term" value="P:DNA repair"/>
    <property type="evidence" value="ECO:0007669"/>
    <property type="project" value="TreeGrafter"/>
</dbReference>
<dbReference type="SMART" id="SM00490">
    <property type="entry name" value="HELICc"/>
    <property type="match status" value="1"/>
</dbReference>
<dbReference type="InterPro" id="IPR038718">
    <property type="entry name" value="SNF2-like_sf"/>
</dbReference>
<evidence type="ECO:0000259" key="7">
    <source>
        <dbReference type="PROSITE" id="PS51194"/>
    </source>
</evidence>
<dbReference type="GO" id="GO:0008094">
    <property type="term" value="F:ATP-dependent activity, acting on DNA"/>
    <property type="evidence" value="ECO:0007669"/>
    <property type="project" value="TreeGrafter"/>
</dbReference>
<dbReference type="PROSITE" id="PS00690">
    <property type="entry name" value="DEAH_ATP_HELICASE"/>
    <property type="match status" value="1"/>
</dbReference>
<keyword evidence="9" id="KW-1185">Reference proteome</keyword>
<evidence type="ECO:0000259" key="6">
    <source>
        <dbReference type="PROSITE" id="PS51192"/>
    </source>
</evidence>
<dbReference type="PROSITE" id="PS51192">
    <property type="entry name" value="HELICASE_ATP_BIND_1"/>
    <property type="match status" value="1"/>
</dbReference>
<dbReference type="Gene3D" id="3.40.50.300">
    <property type="entry name" value="P-loop containing nucleotide triphosphate hydrolases"/>
    <property type="match status" value="1"/>
</dbReference>
<dbReference type="Proteomes" id="UP000567885">
    <property type="component" value="Unassembled WGS sequence"/>
</dbReference>
<dbReference type="OrthoDB" id="448448at2759"/>
<dbReference type="Pfam" id="PF00176">
    <property type="entry name" value="SNF2-rel_dom"/>
    <property type="match status" value="1"/>
</dbReference>
<dbReference type="InterPro" id="IPR049730">
    <property type="entry name" value="SNF2/RAD54-like_C"/>
</dbReference>
<dbReference type="CDD" id="cd18008">
    <property type="entry name" value="DEXDc_SHPRH-like"/>
    <property type="match status" value="1"/>
</dbReference>
<dbReference type="SMART" id="SM00487">
    <property type="entry name" value="DEXDc"/>
    <property type="match status" value="1"/>
</dbReference>
<dbReference type="Gene3D" id="3.40.50.10810">
    <property type="entry name" value="Tandem AAA-ATPase domain"/>
    <property type="match status" value="1"/>
</dbReference>
<name>A0A8H5T8V4_FUSHE</name>
<dbReference type="PROSITE" id="PS51194">
    <property type="entry name" value="HELICASE_CTER"/>
    <property type="match status" value="1"/>
</dbReference>
<dbReference type="InterPro" id="IPR027417">
    <property type="entry name" value="P-loop_NTPase"/>
</dbReference>
<dbReference type="Pfam" id="PF00271">
    <property type="entry name" value="Helicase_C"/>
    <property type="match status" value="1"/>
</dbReference>
<keyword evidence="4" id="KW-0067">ATP-binding</keyword>
<feature type="region of interest" description="Disordered" evidence="5">
    <location>
        <begin position="119"/>
        <end position="144"/>
    </location>
</feature>
<reference evidence="8 9" key="1">
    <citation type="submission" date="2020-05" db="EMBL/GenBank/DDBJ databases">
        <title>Identification and distribution of gene clusters putatively required for synthesis of sphingolipid metabolism inhibitors in phylogenetically diverse species of the filamentous fungus Fusarium.</title>
        <authorList>
            <person name="Kim H.-S."/>
            <person name="Busman M."/>
            <person name="Brown D.W."/>
            <person name="Divon H."/>
            <person name="Uhlig S."/>
            <person name="Proctor R.H."/>
        </authorList>
    </citation>
    <scope>NUCLEOTIDE SEQUENCE [LARGE SCALE GENOMIC DNA]</scope>
    <source>
        <strain evidence="8 9">NRRL 20693</strain>
    </source>
</reference>
<dbReference type="InterPro" id="IPR002464">
    <property type="entry name" value="DNA/RNA_helicase_DEAH_CS"/>
</dbReference>
<dbReference type="InterPro" id="IPR050628">
    <property type="entry name" value="SNF2_RAD54_helicase_TF"/>
</dbReference>
<evidence type="ECO:0000313" key="8">
    <source>
        <dbReference type="EMBL" id="KAF5667795.1"/>
    </source>
</evidence>
<evidence type="ECO:0000313" key="9">
    <source>
        <dbReference type="Proteomes" id="UP000567885"/>
    </source>
</evidence>
<evidence type="ECO:0000256" key="1">
    <source>
        <dbReference type="ARBA" id="ARBA00004123"/>
    </source>
</evidence>
<dbReference type="AlphaFoldDB" id="A0A8H5T8V4"/>
<comment type="caution">
    <text evidence="8">The sequence shown here is derived from an EMBL/GenBank/DDBJ whole genome shotgun (WGS) entry which is preliminary data.</text>
</comment>
<comment type="subcellular location">
    <subcellularLocation>
        <location evidence="1">Nucleus</location>
    </subcellularLocation>
</comment>
<dbReference type="InterPro" id="IPR000330">
    <property type="entry name" value="SNF2_N"/>
</dbReference>
<evidence type="ECO:0000256" key="4">
    <source>
        <dbReference type="ARBA" id="ARBA00022840"/>
    </source>
</evidence>
<dbReference type="GO" id="GO:0016787">
    <property type="term" value="F:hydrolase activity"/>
    <property type="evidence" value="ECO:0007669"/>
    <property type="project" value="UniProtKB-KW"/>
</dbReference>
<feature type="domain" description="Helicase ATP-binding" evidence="6">
    <location>
        <begin position="307"/>
        <end position="485"/>
    </location>
</feature>
<organism evidence="8 9">
    <name type="scientific">Fusarium heterosporum</name>
    <dbReference type="NCBI Taxonomy" id="42747"/>
    <lineage>
        <taxon>Eukaryota</taxon>
        <taxon>Fungi</taxon>
        <taxon>Dikarya</taxon>
        <taxon>Ascomycota</taxon>
        <taxon>Pezizomycotina</taxon>
        <taxon>Sordariomycetes</taxon>
        <taxon>Hypocreomycetidae</taxon>
        <taxon>Hypocreales</taxon>
        <taxon>Nectriaceae</taxon>
        <taxon>Fusarium</taxon>
        <taxon>Fusarium heterosporum species complex</taxon>
    </lineage>
</organism>
<feature type="domain" description="Helicase C-terminal" evidence="7">
    <location>
        <begin position="592"/>
        <end position="759"/>
    </location>
</feature>
<sequence>MIQNVKEPPAGETGRKRGFEWDDLVENKRVCNEAAPQHDSHEAHRLELAADTCFGAVLVRTASDDPLPELNGSLLEVRVTGNMVKFYNDDGKLTDLLVSDGLASLSTHFLVRMTASFVSDPSEDKDGSEAKGSIAKGSKAKKRTGFDNGRPARIVVYGMSKDAVAVGAHLSEAQLYLQHPSPDEYDHSSQYHNPHLLLRPGASMPRIQDLKLQREEEKPIQSSVTVLDEVSKGRIWRILDSATGGDVSSQVACSTRLRSTLREHQLVALEMMIEKECGLTENLKFPTLWEPIANDQRQRNKITGRVKLRPESLPGGILADEMGLGKTLTTIALICWYLDVRDTGKITVLRPGSATLVIVPKSIILGWEAQIDKHTFDGMIKYITYHGSARDDQIAKLSEYDVILTTYETLRQDFASKDRRQTLYSHKWHRIILDEAHRIRSRSSQIYEASIAISKLSQVRWCLTGTPIHNSLDNYGALLSFLQVPNFDEKKAFDRFITVPFTKNQSHALDRLQDLVRATSLRRTMIHNGESLGLQPVVENISWVDMDSENAEMYRFFQEKSFQIAKRKHIAKKSKNKLLTMTGDTNILSLILFLRLICNYGRILLPESAIRAWNARDMKAIVSNDWATMEALRRGFITARIDGQASLEQRRQALKRFQGDPNCTVMLATIGSAGEGIDLLSACNVHILEPQWNPMNEAQAIGRVHRFGQTQQVTVTRYIVKKSIEIYIQYVQMEKLRLISQSINEERISQVEVDDERWKKLQETLTTGMHPHDLSSL</sequence>
<protein>
    <submittedName>
        <fullName evidence="8">Uncharacterized protein</fullName>
    </submittedName>
</protein>
<dbReference type="GO" id="GO:0005524">
    <property type="term" value="F:ATP binding"/>
    <property type="evidence" value="ECO:0007669"/>
    <property type="project" value="UniProtKB-KW"/>
</dbReference>
<dbReference type="CDD" id="cd18793">
    <property type="entry name" value="SF2_C_SNF"/>
    <property type="match status" value="1"/>
</dbReference>
<dbReference type="InterPro" id="IPR014001">
    <property type="entry name" value="Helicase_ATP-bd"/>
</dbReference>
<gene>
    <name evidence="8" type="ORF">FHETE_5564</name>
</gene>
<evidence type="ECO:0000256" key="5">
    <source>
        <dbReference type="SAM" id="MobiDB-lite"/>
    </source>
</evidence>
<proteinExistence type="predicted"/>